<evidence type="ECO:0000313" key="2">
    <source>
        <dbReference type="EMBL" id="KAL3631261.1"/>
    </source>
</evidence>
<gene>
    <name evidence="2" type="ORF">CASFOL_024245</name>
</gene>
<dbReference type="PANTHER" id="PTHR33333:SF46">
    <property type="entry name" value="LOW QUALITY PROTEIN: GLYCINE-RICH PROTEIN DOT1"/>
    <property type="match status" value="1"/>
</dbReference>
<keyword evidence="1" id="KW-0472">Membrane</keyword>
<dbReference type="InterPro" id="IPR039926">
    <property type="entry name" value="Egg_app_1"/>
</dbReference>
<organism evidence="2 3">
    <name type="scientific">Castilleja foliolosa</name>
    <dbReference type="NCBI Taxonomy" id="1961234"/>
    <lineage>
        <taxon>Eukaryota</taxon>
        <taxon>Viridiplantae</taxon>
        <taxon>Streptophyta</taxon>
        <taxon>Embryophyta</taxon>
        <taxon>Tracheophyta</taxon>
        <taxon>Spermatophyta</taxon>
        <taxon>Magnoliopsida</taxon>
        <taxon>eudicotyledons</taxon>
        <taxon>Gunneridae</taxon>
        <taxon>Pentapetalae</taxon>
        <taxon>asterids</taxon>
        <taxon>lamiids</taxon>
        <taxon>Lamiales</taxon>
        <taxon>Orobanchaceae</taxon>
        <taxon>Pedicularideae</taxon>
        <taxon>Castillejinae</taxon>
        <taxon>Castilleja</taxon>
    </lineage>
</organism>
<comment type="caution">
    <text evidence="2">The sequence shown here is derived from an EMBL/GenBank/DDBJ whole genome shotgun (WGS) entry which is preliminary data.</text>
</comment>
<keyword evidence="1" id="KW-1133">Transmembrane helix</keyword>
<evidence type="ECO:0000313" key="3">
    <source>
        <dbReference type="Proteomes" id="UP001632038"/>
    </source>
</evidence>
<reference evidence="3" key="1">
    <citation type="journal article" date="2024" name="IScience">
        <title>Strigolactones Initiate the Formation of Haustorium-like Structures in Castilleja.</title>
        <authorList>
            <person name="Buerger M."/>
            <person name="Peterson D."/>
            <person name="Chory J."/>
        </authorList>
    </citation>
    <scope>NUCLEOTIDE SEQUENCE [LARGE SCALE GENOMIC DNA]</scope>
</reference>
<dbReference type="EMBL" id="JAVIJP010000032">
    <property type="protein sequence ID" value="KAL3631261.1"/>
    <property type="molecule type" value="Genomic_DNA"/>
</dbReference>
<accession>A0ABD3CPI9</accession>
<protein>
    <submittedName>
        <fullName evidence="2">Uncharacterized protein</fullName>
    </submittedName>
</protein>
<keyword evidence="3" id="KW-1185">Reference proteome</keyword>
<evidence type="ECO:0000256" key="1">
    <source>
        <dbReference type="SAM" id="Phobius"/>
    </source>
</evidence>
<proteinExistence type="predicted"/>
<name>A0ABD3CPI9_9LAMI</name>
<dbReference type="AlphaFoldDB" id="A0ABD3CPI9"/>
<dbReference type="PANTHER" id="PTHR33333">
    <property type="entry name" value="ERYTHROCYTE MEMBRANE PROTEIN 1-LIKE"/>
    <property type="match status" value="1"/>
</dbReference>
<keyword evidence="1" id="KW-0812">Transmembrane</keyword>
<sequence length="201" mass="22934">MEGIEEMVNFVLEKLKQVLLAFQNVFFWFNNVSLPDSWRDNISHWLTAVSNSGRDALAWLDRVFPPGTRVQKIKLWLNLALPYLIAAVVLAVAIWVCLNLCAFVLRWVIDAVRWTARTIWASARWVAKLIRAAGRWIARMMRSAGRFLCARARRGVSGAVRGTVKMMKAPGRNMRIPRSSFEIDPKGYFLKLRASPGDNLC</sequence>
<feature type="transmembrane region" description="Helical" evidence="1">
    <location>
        <begin position="83"/>
        <end position="109"/>
    </location>
</feature>
<dbReference type="Proteomes" id="UP001632038">
    <property type="component" value="Unassembled WGS sequence"/>
</dbReference>